<comment type="cofactor">
    <cofactor evidence="7">
        <name>FMN</name>
        <dbReference type="ChEBI" id="CHEBI:58210"/>
    </cofactor>
    <text evidence="7">Binds 1 FMN per subunit.</text>
</comment>
<dbReference type="Pfam" id="PF01794">
    <property type="entry name" value="Ferric_reduct"/>
    <property type="match status" value="1"/>
</dbReference>
<dbReference type="HAMAP" id="MF_01207">
    <property type="entry name" value="MsrQ"/>
    <property type="match status" value="1"/>
</dbReference>
<dbReference type="InterPro" id="IPR022837">
    <property type="entry name" value="MsrQ-like"/>
</dbReference>
<feature type="transmembrane region" description="Helical" evidence="7">
    <location>
        <begin position="114"/>
        <end position="131"/>
    </location>
</feature>
<proteinExistence type="inferred from homology"/>
<evidence type="ECO:0000256" key="7">
    <source>
        <dbReference type="HAMAP-Rule" id="MF_01207"/>
    </source>
</evidence>
<dbReference type="PANTHER" id="PTHR36964:SF1">
    <property type="entry name" value="PROTEIN-METHIONINE-SULFOXIDE REDUCTASE HEME-BINDING SUBUNIT MSRQ"/>
    <property type="match status" value="1"/>
</dbReference>
<dbReference type="EMBL" id="JBBMQO010000001">
    <property type="protein sequence ID" value="MEM5500146.1"/>
    <property type="molecule type" value="Genomic_DNA"/>
</dbReference>
<comment type="similarity">
    <text evidence="7">Belongs to the MsrQ family.</text>
</comment>
<evidence type="ECO:0000259" key="8">
    <source>
        <dbReference type="Pfam" id="PF01794"/>
    </source>
</evidence>
<comment type="cofactor">
    <cofactor evidence="7">
        <name>heme b</name>
        <dbReference type="ChEBI" id="CHEBI:60344"/>
    </cofactor>
    <text evidence="7">Binds 1 heme b (iron(II)-protoporphyrin IX) group per subunit.</text>
</comment>
<dbReference type="InterPro" id="IPR013130">
    <property type="entry name" value="Fe3_Rdtase_TM_dom"/>
</dbReference>
<dbReference type="RefSeq" id="WP_342846135.1">
    <property type="nucleotide sequence ID" value="NZ_JBBMQO010000001.1"/>
</dbReference>
<dbReference type="PANTHER" id="PTHR36964">
    <property type="entry name" value="PROTEIN-METHIONINE-SULFOXIDE REDUCTASE HEME-BINDING SUBUNIT MSRQ"/>
    <property type="match status" value="1"/>
</dbReference>
<evidence type="ECO:0000256" key="5">
    <source>
        <dbReference type="ARBA" id="ARBA00023004"/>
    </source>
</evidence>
<reference evidence="9 10" key="1">
    <citation type="submission" date="2024-03" db="EMBL/GenBank/DDBJ databases">
        <title>Community enrichment and isolation of bacterial strains for fucoidan degradation.</title>
        <authorList>
            <person name="Sichert A."/>
        </authorList>
    </citation>
    <scope>NUCLEOTIDE SEQUENCE [LARGE SCALE GENOMIC DNA]</scope>
    <source>
        <strain evidence="9 10">AS62</strain>
    </source>
</reference>
<dbReference type="Proteomes" id="UP001477870">
    <property type="component" value="Unassembled WGS sequence"/>
</dbReference>
<comment type="subcellular location">
    <subcellularLocation>
        <location evidence="7">Cell membrane</location>
        <topology evidence="7">Multi-pass membrane protein</topology>
    </subcellularLocation>
    <subcellularLocation>
        <location evidence="1">Membrane</location>
        <topology evidence="1">Multi-pass membrane protein</topology>
    </subcellularLocation>
</comment>
<feature type="transmembrane region" description="Helical" evidence="7">
    <location>
        <begin position="152"/>
        <end position="170"/>
    </location>
</feature>
<keyword evidence="7" id="KW-0479">Metal-binding</keyword>
<feature type="transmembrane region" description="Helical" evidence="7">
    <location>
        <begin position="176"/>
        <end position="192"/>
    </location>
</feature>
<dbReference type="NCBIfam" id="NF003833">
    <property type="entry name" value="PRK05419.1-5"/>
    <property type="match status" value="1"/>
</dbReference>
<name>A0ABU9T1Z1_9HYPH</name>
<keyword evidence="10" id="KW-1185">Reference proteome</keyword>
<sequence length="242" mass="27607">MAQSKLWTKTPTWIVYLIGFLPAAYLIYGVVTNTLGPDPIKVLENNLGERALQFLLIGLAISPLMRFAKINLVKYRRAIGLTAFFYVSMHLLVYTVLDRQLDLSAIIDDIWKRPYITIGMTAFLLLTPLALTSNNYSIRKLGAAAWNKLHKVVYVAVVLGALHYMLLTKTWQVEPIVYFVLAILLVGSRKFYPKRKKPIKAEAKQLYKQPEIQNAAAPNLKQRRISLGRYFILRQAALKRPC</sequence>
<feature type="transmembrane region" description="Helical" evidence="7">
    <location>
        <begin position="12"/>
        <end position="31"/>
    </location>
</feature>
<evidence type="ECO:0000256" key="1">
    <source>
        <dbReference type="ARBA" id="ARBA00004141"/>
    </source>
</evidence>
<keyword evidence="7" id="KW-1003">Cell membrane</keyword>
<keyword evidence="5 7" id="KW-0408">Iron</keyword>
<keyword evidence="6 7" id="KW-0472">Membrane</keyword>
<organism evidence="9 10">
    <name type="scientific">Ahrensia kielensis</name>
    <dbReference type="NCBI Taxonomy" id="76980"/>
    <lineage>
        <taxon>Bacteria</taxon>
        <taxon>Pseudomonadati</taxon>
        <taxon>Pseudomonadota</taxon>
        <taxon>Alphaproteobacteria</taxon>
        <taxon>Hyphomicrobiales</taxon>
        <taxon>Ahrensiaceae</taxon>
        <taxon>Ahrensia</taxon>
    </lineage>
</organism>
<comment type="function">
    <text evidence="7">Part of the MsrPQ system that repairs oxidized periplasmic proteins containing methionine sulfoxide residues (Met-O), using respiratory chain electrons. Thus protects these proteins from oxidative-stress damage caused by reactive species of oxygen and chlorine generated by the host defense mechanisms. MsrPQ is essential for the maintenance of envelope integrity under bleach stress, rescuing a wide series of structurally unrelated periplasmic proteins from methionine oxidation. MsrQ provides electrons for reduction to the reductase catalytic subunit MsrP, using the quinone pool of the respiratory chain.</text>
</comment>
<evidence type="ECO:0000256" key="4">
    <source>
        <dbReference type="ARBA" id="ARBA00022989"/>
    </source>
</evidence>
<protein>
    <recommendedName>
        <fullName evidence="7">Protein-methionine-sulfoxide reductase heme-binding subunit MsrQ</fullName>
    </recommendedName>
    <alternativeName>
        <fullName evidence="7">Flavocytochrome MsrQ</fullName>
    </alternativeName>
</protein>
<evidence type="ECO:0000313" key="10">
    <source>
        <dbReference type="Proteomes" id="UP001477870"/>
    </source>
</evidence>
<accession>A0ABU9T1Z1</accession>
<feature type="transmembrane region" description="Helical" evidence="7">
    <location>
        <begin position="75"/>
        <end position="94"/>
    </location>
</feature>
<evidence type="ECO:0000256" key="2">
    <source>
        <dbReference type="ARBA" id="ARBA00022448"/>
    </source>
</evidence>
<keyword evidence="7" id="KW-0288">FMN</keyword>
<keyword evidence="7" id="KW-0349">Heme</keyword>
<evidence type="ECO:0000313" key="9">
    <source>
        <dbReference type="EMBL" id="MEM5500146.1"/>
    </source>
</evidence>
<feature type="domain" description="Ferric oxidoreductase" evidence="8">
    <location>
        <begin position="61"/>
        <end position="160"/>
    </location>
</feature>
<feature type="transmembrane region" description="Helical" evidence="7">
    <location>
        <begin position="51"/>
        <end position="68"/>
    </location>
</feature>
<keyword evidence="4 7" id="KW-1133">Transmembrane helix</keyword>
<comment type="subunit">
    <text evidence="7">Heterodimer of a catalytic subunit (MsrP) and a heme-binding subunit (MsrQ).</text>
</comment>
<keyword evidence="2 7" id="KW-0813">Transport</keyword>
<evidence type="ECO:0000256" key="3">
    <source>
        <dbReference type="ARBA" id="ARBA00022692"/>
    </source>
</evidence>
<comment type="caution">
    <text evidence="9">The sequence shown here is derived from an EMBL/GenBank/DDBJ whole genome shotgun (WGS) entry which is preliminary data.</text>
</comment>
<keyword evidence="7" id="KW-0249">Electron transport</keyword>
<gene>
    <name evidence="7 9" type="primary">msrQ</name>
    <name evidence="9" type="ORF">WNY59_00940</name>
</gene>
<evidence type="ECO:0000256" key="6">
    <source>
        <dbReference type="ARBA" id="ARBA00023136"/>
    </source>
</evidence>
<keyword evidence="3 7" id="KW-0812">Transmembrane</keyword>
<keyword evidence="7" id="KW-0285">Flavoprotein</keyword>